<feature type="binding site" evidence="7 8">
    <location>
        <position position="90"/>
    </location>
    <ligand>
        <name>S-adenosyl-L-methionine</name>
        <dbReference type="ChEBI" id="CHEBI:59789"/>
    </ligand>
</feature>
<comment type="function">
    <text evidence="7">Specifically dimethylates two adjacent adenosines (A1518 and A1519) in the loop of a conserved hairpin near the 3'-end of 16S rRNA in the 30S particle. May play a critical role in biogenesis of 30S subunits.</text>
</comment>
<evidence type="ECO:0000256" key="1">
    <source>
        <dbReference type="ARBA" id="ARBA00022490"/>
    </source>
</evidence>
<dbReference type="SUPFAM" id="SSF53335">
    <property type="entry name" value="S-adenosyl-L-methionine-dependent methyltransferases"/>
    <property type="match status" value="1"/>
</dbReference>
<dbReference type="InterPro" id="IPR029063">
    <property type="entry name" value="SAM-dependent_MTases_sf"/>
</dbReference>
<dbReference type="GO" id="GO:0005829">
    <property type="term" value="C:cytosol"/>
    <property type="evidence" value="ECO:0007669"/>
    <property type="project" value="TreeGrafter"/>
</dbReference>
<evidence type="ECO:0000256" key="2">
    <source>
        <dbReference type="ARBA" id="ARBA00022552"/>
    </source>
</evidence>
<organism evidence="10 11">
    <name type="scientific">Micavibrio aeruginosavorus EPB</name>
    <dbReference type="NCBI Taxonomy" id="349215"/>
    <lineage>
        <taxon>Bacteria</taxon>
        <taxon>Pseudomonadati</taxon>
        <taxon>Bdellovibrionota</taxon>
        <taxon>Bdellovibrionia</taxon>
        <taxon>Bdellovibrionales</taxon>
        <taxon>Pseudobdellovibrionaceae</taxon>
        <taxon>Micavibrio</taxon>
    </lineage>
</organism>
<dbReference type="HOGENOM" id="CLU_041220_0_1_5"/>
<dbReference type="PANTHER" id="PTHR11727">
    <property type="entry name" value="DIMETHYLADENOSINE TRANSFERASE"/>
    <property type="match status" value="1"/>
</dbReference>
<evidence type="ECO:0000256" key="5">
    <source>
        <dbReference type="ARBA" id="ARBA00022691"/>
    </source>
</evidence>
<proteinExistence type="inferred from homology"/>
<feature type="binding site" evidence="7 8">
    <location>
        <position position="41"/>
    </location>
    <ligand>
        <name>S-adenosyl-L-methionine</name>
        <dbReference type="ChEBI" id="CHEBI:59789"/>
    </ligand>
</feature>
<keyword evidence="6 7" id="KW-0694">RNA-binding</keyword>
<evidence type="ECO:0000256" key="8">
    <source>
        <dbReference type="PROSITE-ProRule" id="PRU01026"/>
    </source>
</evidence>
<dbReference type="PATRIC" id="fig|349215.9.peg.66"/>
<feature type="binding site" evidence="7 8">
    <location>
        <position position="43"/>
    </location>
    <ligand>
        <name>S-adenosyl-L-methionine</name>
        <dbReference type="ChEBI" id="CHEBI:59789"/>
    </ligand>
</feature>
<dbReference type="InterPro" id="IPR001737">
    <property type="entry name" value="KsgA/Erm"/>
</dbReference>
<feature type="binding site" evidence="7 8">
    <location>
        <position position="136"/>
    </location>
    <ligand>
        <name>S-adenosyl-L-methionine</name>
        <dbReference type="ChEBI" id="CHEBI:59789"/>
    </ligand>
</feature>
<reference evidence="10 11" key="1">
    <citation type="journal article" date="2013" name="ISME J.">
        <title>By their genes ye shall know them: genomic signatures of predatory bacteria.</title>
        <authorList>
            <person name="Pasternak Z."/>
            <person name="Pietrokovski S."/>
            <person name="Rotem O."/>
            <person name="Gophna U."/>
            <person name="Lurie-Weinberger M.N."/>
            <person name="Jurkevitch E."/>
        </authorList>
    </citation>
    <scope>NUCLEOTIDE SEQUENCE [LARGE SCALE GENOMIC DNA]</scope>
    <source>
        <strain evidence="10">EPB</strain>
    </source>
</reference>
<feature type="binding site" evidence="7 8">
    <location>
        <position position="116"/>
    </location>
    <ligand>
        <name>S-adenosyl-L-methionine</name>
        <dbReference type="ChEBI" id="CHEBI:59789"/>
    </ligand>
</feature>
<gene>
    <name evidence="7" type="primary">rsmA</name>
    <name evidence="7" type="synonym">ksgA</name>
    <name evidence="10" type="ORF">A11S_65</name>
</gene>
<feature type="binding site" evidence="7 8">
    <location>
        <position position="68"/>
    </location>
    <ligand>
        <name>S-adenosyl-L-methionine</name>
        <dbReference type="ChEBI" id="CHEBI:59789"/>
    </ligand>
</feature>
<comment type="subcellular location">
    <subcellularLocation>
        <location evidence="7">Cytoplasm</location>
    </subcellularLocation>
</comment>
<keyword evidence="1 7" id="KW-0963">Cytoplasm</keyword>
<dbReference type="PANTHER" id="PTHR11727:SF7">
    <property type="entry name" value="DIMETHYLADENOSINE TRANSFERASE-RELATED"/>
    <property type="match status" value="1"/>
</dbReference>
<dbReference type="EC" id="2.1.1.182" evidence="7"/>
<dbReference type="PROSITE" id="PS01131">
    <property type="entry name" value="RRNA_A_DIMETH"/>
    <property type="match status" value="1"/>
</dbReference>
<dbReference type="GO" id="GO:0052908">
    <property type="term" value="F:16S rRNA (adenine(1518)-N(6)/adenine(1519)-N(6))-dimethyltransferase activity"/>
    <property type="evidence" value="ECO:0007669"/>
    <property type="project" value="UniProtKB-EC"/>
</dbReference>
<dbReference type="KEGG" id="man:A11S_65"/>
<evidence type="ECO:0000256" key="3">
    <source>
        <dbReference type="ARBA" id="ARBA00022603"/>
    </source>
</evidence>
<dbReference type="Gene3D" id="3.40.50.150">
    <property type="entry name" value="Vaccinia Virus protein VP39"/>
    <property type="match status" value="1"/>
</dbReference>
<dbReference type="SMART" id="SM00650">
    <property type="entry name" value="rADc"/>
    <property type="match status" value="1"/>
</dbReference>
<evidence type="ECO:0000256" key="7">
    <source>
        <dbReference type="HAMAP-Rule" id="MF_00607"/>
    </source>
</evidence>
<keyword evidence="3 7" id="KW-0489">Methyltransferase</keyword>
<evidence type="ECO:0000259" key="9">
    <source>
        <dbReference type="SMART" id="SM00650"/>
    </source>
</evidence>
<dbReference type="AlphaFoldDB" id="M4VCE4"/>
<dbReference type="EMBL" id="CP003538">
    <property type="protein sequence ID" value="AGH96903.1"/>
    <property type="molecule type" value="Genomic_DNA"/>
</dbReference>
<dbReference type="GO" id="GO:0003723">
    <property type="term" value="F:RNA binding"/>
    <property type="evidence" value="ECO:0007669"/>
    <property type="project" value="UniProtKB-UniRule"/>
</dbReference>
<dbReference type="PROSITE" id="PS51689">
    <property type="entry name" value="SAM_RNA_A_N6_MT"/>
    <property type="match status" value="1"/>
</dbReference>
<evidence type="ECO:0000256" key="4">
    <source>
        <dbReference type="ARBA" id="ARBA00022679"/>
    </source>
</evidence>
<keyword evidence="5 7" id="KW-0949">S-adenosyl-L-methionine</keyword>
<dbReference type="CDD" id="cd02440">
    <property type="entry name" value="AdoMet_MTases"/>
    <property type="match status" value="1"/>
</dbReference>
<keyword evidence="4 7" id="KW-0808">Transferase</keyword>
<evidence type="ECO:0000313" key="11">
    <source>
        <dbReference type="Proteomes" id="UP000011932"/>
    </source>
</evidence>
<comment type="similarity">
    <text evidence="7">Belongs to the class I-like SAM-binding methyltransferase superfamily. rRNA adenine N(6)-methyltransferase family. RsmA subfamily.</text>
</comment>
<sequence>MSDISAYKKTPDIVAAVDALPPLRDVIAAHELRAEKKLGQNFILDLNITDKIARAAGDLNGVVAIEIGPGPGGLTRALVRSDADRVLAVEYDTRAIAALQGLKEAAGPRLDLVHADALKLNLLDLVPGARRAIIANLPYNIATPLLIGWLKQWHADPQAYDSITIMVQREVAERMSAAPGTDHYGRLSVLVGWLCKATMMFDLPPSAFVPPPKVTSTVVHLTRHAVTGAEAGTAQIPSFKTVERVTAAAFGQRRKMLRQSLKTFPGLLESCGIDGTKRAEQLPVSDFLAMAAHLDQTGV</sequence>
<dbReference type="Proteomes" id="UP000011932">
    <property type="component" value="Chromosome"/>
</dbReference>
<keyword evidence="2 7" id="KW-0698">rRNA processing</keyword>
<dbReference type="InterPro" id="IPR020596">
    <property type="entry name" value="rRNA_Ade_Mease_Trfase_CS"/>
</dbReference>
<protein>
    <recommendedName>
        <fullName evidence="7">Ribosomal RNA small subunit methyltransferase A</fullName>
        <ecNumber evidence="7">2.1.1.182</ecNumber>
    </recommendedName>
    <alternativeName>
        <fullName evidence="7">16S rRNA (adenine(1518)-N(6)/adenine(1519)-N(6))-dimethyltransferase</fullName>
    </alternativeName>
    <alternativeName>
        <fullName evidence="7">16S rRNA dimethyladenosine transferase</fullName>
    </alternativeName>
    <alternativeName>
        <fullName evidence="7">16S rRNA dimethylase</fullName>
    </alternativeName>
    <alternativeName>
        <fullName evidence="7">S-adenosylmethionine-6-N', N'-adenosyl(rRNA) dimethyltransferase</fullName>
    </alternativeName>
</protein>
<dbReference type="InterPro" id="IPR023165">
    <property type="entry name" value="rRNA_Ade_diMease-like_C"/>
</dbReference>
<feature type="domain" description="Ribosomal RNA adenine methylase transferase N-terminal" evidence="9">
    <location>
        <begin position="48"/>
        <end position="225"/>
    </location>
</feature>
<evidence type="ECO:0000313" key="10">
    <source>
        <dbReference type="EMBL" id="AGH96903.1"/>
    </source>
</evidence>
<accession>M4VCE4</accession>
<dbReference type="InterPro" id="IPR011530">
    <property type="entry name" value="rRNA_adenine_dimethylase"/>
</dbReference>
<name>M4VCE4_9BACT</name>
<dbReference type="NCBIfam" id="TIGR00755">
    <property type="entry name" value="ksgA"/>
    <property type="match status" value="1"/>
</dbReference>
<dbReference type="STRING" id="349215.A11S_65"/>
<comment type="catalytic activity">
    <reaction evidence="7">
        <text>adenosine(1518)/adenosine(1519) in 16S rRNA + 4 S-adenosyl-L-methionine = N(6)-dimethyladenosine(1518)/N(6)-dimethyladenosine(1519) in 16S rRNA + 4 S-adenosyl-L-homocysteine + 4 H(+)</text>
        <dbReference type="Rhea" id="RHEA:19609"/>
        <dbReference type="Rhea" id="RHEA-COMP:10232"/>
        <dbReference type="Rhea" id="RHEA-COMP:10233"/>
        <dbReference type="ChEBI" id="CHEBI:15378"/>
        <dbReference type="ChEBI" id="CHEBI:57856"/>
        <dbReference type="ChEBI" id="CHEBI:59789"/>
        <dbReference type="ChEBI" id="CHEBI:74411"/>
        <dbReference type="ChEBI" id="CHEBI:74493"/>
        <dbReference type="EC" id="2.1.1.182"/>
    </reaction>
</comment>
<dbReference type="HAMAP" id="MF_00607">
    <property type="entry name" value="16SrRNA_methyltr_A"/>
    <property type="match status" value="1"/>
</dbReference>
<evidence type="ECO:0000256" key="6">
    <source>
        <dbReference type="ARBA" id="ARBA00022884"/>
    </source>
</evidence>
<dbReference type="InterPro" id="IPR020598">
    <property type="entry name" value="rRNA_Ade_methylase_Trfase_N"/>
</dbReference>
<dbReference type="Gene3D" id="1.10.8.100">
    <property type="entry name" value="Ribosomal RNA adenine dimethylase-like, domain 2"/>
    <property type="match status" value="1"/>
</dbReference>
<dbReference type="Pfam" id="PF00398">
    <property type="entry name" value="RrnaAD"/>
    <property type="match status" value="1"/>
</dbReference>